<dbReference type="GO" id="GO:0005743">
    <property type="term" value="C:mitochondrial inner membrane"/>
    <property type="evidence" value="ECO:0007669"/>
    <property type="project" value="TreeGrafter"/>
</dbReference>
<dbReference type="GO" id="GO:0005524">
    <property type="term" value="F:ATP binding"/>
    <property type="evidence" value="ECO:0007669"/>
    <property type="project" value="UniProtKB-KW"/>
</dbReference>
<name>Q0CLZ4_ASPTN</name>
<dbReference type="Pfam" id="PF00005">
    <property type="entry name" value="ABC_tran"/>
    <property type="match status" value="1"/>
</dbReference>
<dbReference type="Proteomes" id="UP000007963">
    <property type="component" value="Unassembled WGS sequence"/>
</dbReference>
<feature type="transmembrane region" description="Helical" evidence="8">
    <location>
        <begin position="700"/>
        <end position="719"/>
    </location>
</feature>
<evidence type="ECO:0000256" key="8">
    <source>
        <dbReference type="SAM" id="Phobius"/>
    </source>
</evidence>
<gene>
    <name evidence="11" type="ORF">ATEG_05290</name>
</gene>
<dbReference type="SUPFAM" id="SSF52540">
    <property type="entry name" value="P-loop containing nucleoside triphosphate hydrolases"/>
    <property type="match status" value="1"/>
</dbReference>
<feature type="domain" description="ABC transmembrane type-1" evidence="10">
    <location>
        <begin position="14"/>
        <end position="178"/>
    </location>
</feature>
<evidence type="ECO:0000256" key="6">
    <source>
        <dbReference type="ARBA" id="ARBA00023136"/>
    </source>
</evidence>
<keyword evidence="5 8" id="KW-1133">Transmembrane helix</keyword>
<evidence type="ECO:0000313" key="12">
    <source>
        <dbReference type="Proteomes" id="UP000007963"/>
    </source>
</evidence>
<sequence>MGPGPSCRVFKRLVLHYSFRTITSLGLAFYTSWNLSLVTLAGIPIYSGIVSFLSTKMKPSVEAQQDELSKASKVVNSTTSAIDAVKCLNGQAIEAQNFASKTERAASQYLRHARLNAFQISVVRLMMFGMFVQGFWYGSALARSRQLSSGEVLRTFWACLSAAQSIELVLPQVILLEKGKLAASSLSNILTLDPENKATGEMKGVAYPRYCEGDIEVSNLSFAYASQPDKLRLDNVNFFFPAGETTFVIGRSGSGKSTLGQLLARFYLPTSGQILIDGNPIQTLNINWIRNNITVVEQRSVLFNESILVNIAFGRWDYKQIRNEDVNDCVELAMLHSIIDNMPNGINTCVGHGGNFLSGGQKQRVAIARARLRDTPILILDEPTSALDSANRVKVMKAIREWRKGKTTIIITHDMSQILEHDFVYIMEQGSVFHAGYWHEVKTRPGTEKYFSHEKHTTSKSASGGGHSKLDVAEKDGWISSDASSTSSTESLDDGAVGKKTLSNAPSTQADNYRANHVRVGPSRLAPESGRSRQNKKHDEGPGIFPPGIQLDDLPNHPKERHSTSLGQIMLTILPSLNLKQRICLLFGCICTLAHACATPVFSYCLSQLLQTFYDTHSNAMKWALVVLAVSIGDGIVSYFMHYYLELVGQAWVDFLRKQAFRRVLDQPKKWFEEEENAPSQITACLGQDAEEMRNIVGRFGGFVLLAVAISVLALIWSLAVCWKLTLIALACGPVIYAITRGFEGTTGLWERRCNEAGAVAGEIFIETFAEIRTIRTLTLEPFFHKKYLKAAAACTAAGLRKAFYTGFLFGLVESMVMFISVSSEEYKVQDITTVFSMLLFSIGYASIVLSWTHREIWDPDSYDWPISRRDLPMDTSALWASQKSLR</sequence>
<dbReference type="PANTHER" id="PTHR43394:SF15">
    <property type="entry name" value="ALPHA-FACTOR-TRANSPORTING ATPASE"/>
    <property type="match status" value="1"/>
</dbReference>
<reference evidence="12" key="1">
    <citation type="submission" date="2005-09" db="EMBL/GenBank/DDBJ databases">
        <title>Annotation of the Aspergillus terreus NIH2624 genome.</title>
        <authorList>
            <person name="Birren B.W."/>
            <person name="Lander E.S."/>
            <person name="Galagan J.E."/>
            <person name="Nusbaum C."/>
            <person name="Devon K."/>
            <person name="Henn M."/>
            <person name="Ma L.-J."/>
            <person name="Jaffe D.B."/>
            <person name="Butler J."/>
            <person name="Alvarez P."/>
            <person name="Gnerre S."/>
            <person name="Grabherr M."/>
            <person name="Kleber M."/>
            <person name="Mauceli E.W."/>
            <person name="Brockman W."/>
            <person name="Rounsley S."/>
            <person name="Young S.K."/>
            <person name="LaButti K."/>
            <person name="Pushparaj V."/>
            <person name="DeCaprio D."/>
            <person name="Crawford M."/>
            <person name="Koehrsen M."/>
            <person name="Engels R."/>
            <person name="Montgomery P."/>
            <person name="Pearson M."/>
            <person name="Howarth C."/>
            <person name="Larson L."/>
            <person name="Luoma S."/>
            <person name="White J."/>
            <person name="Alvarado L."/>
            <person name="Kodira C.D."/>
            <person name="Zeng Q."/>
            <person name="Oleary S."/>
            <person name="Yandava C."/>
            <person name="Denning D.W."/>
            <person name="Nierman W.C."/>
            <person name="Milne T."/>
            <person name="Madden K."/>
        </authorList>
    </citation>
    <scope>NUCLEOTIDE SEQUENCE [LARGE SCALE GENOMIC DNA]</scope>
    <source>
        <strain evidence="12">NIH 2624 / FGSC A1156</strain>
    </source>
</reference>
<feature type="transmembrane region" description="Helical" evidence="8">
    <location>
        <begin position="623"/>
        <end position="645"/>
    </location>
</feature>
<dbReference type="AlphaFoldDB" id="Q0CLZ4"/>
<protein>
    <recommendedName>
        <fullName evidence="13">ABC a-pheromone efflux pump AtrD</fullName>
    </recommendedName>
</protein>
<dbReference type="VEuPathDB" id="FungiDB:ATEG_05290"/>
<dbReference type="OMA" id="QGLEWID"/>
<dbReference type="PROSITE" id="PS50893">
    <property type="entry name" value="ABC_TRANSPORTER_2"/>
    <property type="match status" value="1"/>
</dbReference>
<comment type="subcellular location">
    <subcellularLocation>
        <location evidence="1">Membrane</location>
        <topology evidence="1">Multi-pass membrane protein</topology>
    </subcellularLocation>
</comment>
<feature type="domain" description="ABC transmembrane type-1" evidence="10">
    <location>
        <begin position="586"/>
        <end position="822"/>
    </location>
</feature>
<feature type="compositionally biased region" description="Low complexity" evidence="7">
    <location>
        <begin position="480"/>
        <end position="490"/>
    </location>
</feature>
<organism evidence="11 12">
    <name type="scientific">Aspergillus terreus (strain NIH 2624 / FGSC A1156)</name>
    <dbReference type="NCBI Taxonomy" id="341663"/>
    <lineage>
        <taxon>Eukaryota</taxon>
        <taxon>Fungi</taxon>
        <taxon>Dikarya</taxon>
        <taxon>Ascomycota</taxon>
        <taxon>Pezizomycotina</taxon>
        <taxon>Eurotiomycetes</taxon>
        <taxon>Eurotiomycetidae</taxon>
        <taxon>Eurotiales</taxon>
        <taxon>Aspergillaceae</taxon>
        <taxon>Aspergillus</taxon>
        <taxon>Aspergillus subgen. Circumdati</taxon>
    </lineage>
</organism>
<feature type="transmembrane region" description="Helical" evidence="8">
    <location>
        <begin position="803"/>
        <end position="822"/>
    </location>
</feature>
<dbReference type="InterPro" id="IPR011527">
    <property type="entry name" value="ABC1_TM_dom"/>
</dbReference>
<dbReference type="Gene3D" id="1.20.1560.10">
    <property type="entry name" value="ABC transporter type 1, transmembrane domain"/>
    <property type="match status" value="1"/>
</dbReference>
<evidence type="ECO:0000256" key="2">
    <source>
        <dbReference type="ARBA" id="ARBA00022692"/>
    </source>
</evidence>
<keyword evidence="3" id="KW-0547">Nucleotide-binding</keyword>
<feature type="compositionally biased region" description="Basic and acidic residues" evidence="7">
    <location>
        <begin position="468"/>
        <end position="477"/>
    </location>
</feature>
<dbReference type="EMBL" id="CH476600">
    <property type="protein sequence ID" value="EAU34359.1"/>
    <property type="molecule type" value="Genomic_DNA"/>
</dbReference>
<feature type="compositionally biased region" description="Polar residues" evidence="7">
    <location>
        <begin position="501"/>
        <end position="511"/>
    </location>
</feature>
<dbReference type="InterPro" id="IPR027417">
    <property type="entry name" value="P-loop_NTPase"/>
</dbReference>
<dbReference type="CDD" id="cd18577">
    <property type="entry name" value="ABC_6TM_Pgp_ABCB1_D1_like"/>
    <property type="match status" value="1"/>
</dbReference>
<evidence type="ECO:0000259" key="10">
    <source>
        <dbReference type="PROSITE" id="PS50929"/>
    </source>
</evidence>
<feature type="domain" description="ABC transporter" evidence="9">
    <location>
        <begin position="215"/>
        <end position="454"/>
    </location>
</feature>
<feature type="transmembrane region" description="Helical" evidence="8">
    <location>
        <begin position="33"/>
        <end position="53"/>
    </location>
</feature>
<dbReference type="OrthoDB" id="6500128at2759"/>
<evidence type="ECO:0000313" key="11">
    <source>
        <dbReference type="EMBL" id="EAU34359.1"/>
    </source>
</evidence>
<keyword evidence="2 8" id="KW-0812">Transmembrane</keyword>
<dbReference type="SUPFAM" id="SSF90123">
    <property type="entry name" value="ABC transporter transmembrane region"/>
    <property type="match status" value="2"/>
</dbReference>
<evidence type="ECO:0000259" key="9">
    <source>
        <dbReference type="PROSITE" id="PS50893"/>
    </source>
</evidence>
<accession>Q0CLZ4</accession>
<evidence type="ECO:0008006" key="13">
    <source>
        <dbReference type="Google" id="ProtNLM"/>
    </source>
</evidence>
<evidence type="ECO:0000256" key="1">
    <source>
        <dbReference type="ARBA" id="ARBA00004141"/>
    </source>
</evidence>
<dbReference type="CDD" id="cd18578">
    <property type="entry name" value="ABC_6TM_Pgp_ABCB1_D2_like"/>
    <property type="match status" value="1"/>
</dbReference>
<feature type="transmembrane region" description="Helical" evidence="8">
    <location>
        <begin position="117"/>
        <end position="135"/>
    </location>
</feature>
<evidence type="ECO:0000256" key="4">
    <source>
        <dbReference type="ARBA" id="ARBA00022840"/>
    </source>
</evidence>
<dbReference type="SMART" id="SM00382">
    <property type="entry name" value="AAA"/>
    <property type="match status" value="1"/>
</dbReference>
<dbReference type="GO" id="GO:0090374">
    <property type="term" value="P:oligopeptide export from mitochondrion"/>
    <property type="evidence" value="ECO:0007669"/>
    <property type="project" value="TreeGrafter"/>
</dbReference>
<dbReference type="GO" id="GO:0015421">
    <property type="term" value="F:ABC-type oligopeptide transporter activity"/>
    <property type="evidence" value="ECO:0007669"/>
    <property type="project" value="TreeGrafter"/>
</dbReference>
<dbReference type="InterPro" id="IPR003439">
    <property type="entry name" value="ABC_transporter-like_ATP-bd"/>
</dbReference>
<dbReference type="eggNOG" id="KOG0055">
    <property type="taxonomic scope" value="Eukaryota"/>
</dbReference>
<dbReference type="HOGENOM" id="CLU_339789_0_0_1"/>
<dbReference type="GO" id="GO:0016887">
    <property type="term" value="F:ATP hydrolysis activity"/>
    <property type="evidence" value="ECO:0007669"/>
    <property type="project" value="InterPro"/>
</dbReference>
<dbReference type="InterPro" id="IPR036640">
    <property type="entry name" value="ABC1_TM_sf"/>
</dbReference>
<feature type="transmembrane region" description="Helical" evidence="8">
    <location>
        <begin position="583"/>
        <end position="603"/>
    </location>
</feature>
<feature type="transmembrane region" description="Helical" evidence="8">
    <location>
        <begin position="834"/>
        <end position="853"/>
    </location>
</feature>
<evidence type="ECO:0000256" key="7">
    <source>
        <dbReference type="SAM" id="MobiDB-lite"/>
    </source>
</evidence>
<dbReference type="InterPro" id="IPR003593">
    <property type="entry name" value="AAA+_ATPase"/>
</dbReference>
<dbReference type="Gene3D" id="3.40.50.300">
    <property type="entry name" value="P-loop containing nucleotide triphosphate hydrolases"/>
    <property type="match status" value="1"/>
</dbReference>
<proteinExistence type="predicted"/>
<keyword evidence="4" id="KW-0067">ATP-binding</keyword>
<evidence type="ECO:0000256" key="3">
    <source>
        <dbReference type="ARBA" id="ARBA00022741"/>
    </source>
</evidence>
<dbReference type="InterPro" id="IPR039421">
    <property type="entry name" value="Type_1_exporter"/>
</dbReference>
<dbReference type="Pfam" id="PF00664">
    <property type="entry name" value="ABC_membrane"/>
    <property type="match status" value="2"/>
</dbReference>
<evidence type="ECO:0000256" key="5">
    <source>
        <dbReference type="ARBA" id="ARBA00022989"/>
    </source>
</evidence>
<keyword evidence="6 8" id="KW-0472">Membrane</keyword>
<dbReference type="PANTHER" id="PTHR43394">
    <property type="entry name" value="ATP-DEPENDENT PERMEASE MDL1, MITOCHONDRIAL"/>
    <property type="match status" value="1"/>
</dbReference>
<dbReference type="GeneID" id="4321037"/>
<dbReference type="RefSeq" id="XP_001214468.1">
    <property type="nucleotide sequence ID" value="XM_001214468.1"/>
</dbReference>
<feature type="region of interest" description="Disordered" evidence="7">
    <location>
        <begin position="449"/>
        <end position="561"/>
    </location>
</feature>
<dbReference type="FunFam" id="3.40.50.300:FF:001471">
    <property type="entry name" value="P-loop containing nucleoside triphosphate hydrolase protein"/>
    <property type="match status" value="1"/>
</dbReference>
<dbReference type="PROSITE" id="PS50929">
    <property type="entry name" value="ABC_TM1F"/>
    <property type="match status" value="2"/>
</dbReference>
<dbReference type="STRING" id="341663.Q0CLZ4"/>